<dbReference type="SUPFAM" id="SSF55166">
    <property type="entry name" value="Hedgehog/DD-peptidase"/>
    <property type="match status" value="1"/>
</dbReference>
<dbReference type="EMBL" id="FQYL01000009">
    <property type="protein sequence ID" value="SHJ03207.1"/>
    <property type="molecule type" value="Genomic_DNA"/>
</dbReference>
<evidence type="ECO:0000313" key="3">
    <source>
        <dbReference type="EMBL" id="SHJ03207.1"/>
    </source>
</evidence>
<evidence type="ECO:0000259" key="2">
    <source>
        <dbReference type="Pfam" id="PF26571"/>
    </source>
</evidence>
<organism evidence="3 4">
    <name type="scientific">Actinomyces denticolens</name>
    <dbReference type="NCBI Taxonomy" id="52767"/>
    <lineage>
        <taxon>Bacteria</taxon>
        <taxon>Bacillati</taxon>
        <taxon>Actinomycetota</taxon>
        <taxon>Actinomycetes</taxon>
        <taxon>Actinomycetales</taxon>
        <taxon>Actinomycetaceae</taxon>
        <taxon>Actinomyces</taxon>
    </lineage>
</organism>
<gene>
    <name evidence="3" type="ORF">SAMN05216246_10937</name>
</gene>
<keyword evidence="4" id="KW-1185">Reference proteome</keyword>
<dbReference type="InterPro" id="IPR009045">
    <property type="entry name" value="Zn_M74/Hedgehog-like"/>
</dbReference>
<evidence type="ECO:0000256" key="1">
    <source>
        <dbReference type="SAM" id="MobiDB-lite"/>
    </source>
</evidence>
<protein>
    <recommendedName>
        <fullName evidence="2">ARB-07466-like C-terminal domain-containing protein</fullName>
    </recommendedName>
</protein>
<dbReference type="RefSeq" id="WP_073453395.1">
    <property type="nucleotide sequence ID" value="NZ_FQYL01000009.1"/>
</dbReference>
<dbReference type="Proteomes" id="UP000184390">
    <property type="component" value="Unassembled WGS sequence"/>
</dbReference>
<comment type="caution">
    <text evidence="3">The sequence shown here is derived from an EMBL/GenBank/DDBJ whole genome shotgun (WGS) entry which is preliminary data.</text>
</comment>
<name>A0ABY1IDU6_9ACTO</name>
<reference evidence="3 4" key="1">
    <citation type="submission" date="2016-11" db="EMBL/GenBank/DDBJ databases">
        <authorList>
            <person name="Varghese N."/>
            <person name="Submissions S."/>
        </authorList>
    </citation>
    <scope>NUCLEOTIDE SEQUENCE [LARGE SCALE GENOMIC DNA]</scope>
    <source>
        <strain evidence="3 4">PA</strain>
    </source>
</reference>
<feature type="domain" description="ARB-07466-like C-terminal" evidence="2">
    <location>
        <begin position="23"/>
        <end position="141"/>
    </location>
</feature>
<dbReference type="InterPro" id="IPR058593">
    <property type="entry name" value="ARB_07466-like_C"/>
</dbReference>
<evidence type="ECO:0000313" key="4">
    <source>
        <dbReference type="Proteomes" id="UP000184390"/>
    </source>
</evidence>
<accession>A0ABY1IDU6</accession>
<feature type="region of interest" description="Disordered" evidence="1">
    <location>
        <begin position="242"/>
        <end position="264"/>
    </location>
</feature>
<dbReference type="Pfam" id="PF26571">
    <property type="entry name" value="VldE"/>
    <property type="match status" value="1"/>
</dbReference>
<proteinExistence type="predicted"/>
<sequence length="287" mass="31365">MTTSRDEAAIEPFKGTVLEKMDEGVQEIVRRLHEAIKRSSPPVSSKLWVGSGYRTGSKEHQSGRAIDIVITAETGMRPDALEVEAGLAFTDWIVEHADELKVEGIIFSRNQADHPWFWGYSHPGEGWRESTEKRKNVSDNHIDHVHILFKEGATWPESLNGVPVVPRPGLPNTGDGGDGPHIVDSVSVSHLKEARYSDPDKEGTPIGPYGNEVFTLETALARTEWLKWEYVDGHYGTSTVGDGSSGYGGTTGFQRKHTGASDPDGWLGPKELATLFDLAGMSVSVTS</sequence>